<dbReference type="InterPro" id="IPR019396">
    <property type="entry name" value="TM_Fragile-X-F-assoc"/>
</dbReference>
<keyword evidence="1" id="KW-1133">Transmembrane helix</keyword>
<name>A0ABM1MCN3_NICVS</name>
<protein>
    <submittedName>
        <fullName evidence="3">Transmembrane protein 60-like</fullName>
    </submittedName>
</protein>
<accession>A0ABM1MCN3</accession>
<proteinExistence type="predicted"/>
<feature type="transmembrane region" description="Helical" evidence="1">
    <location>
        <begin position="88"/>
        <end position="107"/>
    </location>
</feature>
<gene>
    <name evidence="3" type="primary">LOC108559535</name>
</gene>
<keyword evidence="2" id="KW-1185">Reference proteome</keyword>
<feature type="transmembrane region" description="Helical" evidence="1">
    <location>
        <begin position="44"/>
        <end position="68"/>
    </location>
</feature>
<dbReference type="GeneID" id="108559535"/>
<evidence type="ECO:0000313" key="3">
    <source>
        <dbReference type="RefSeq" id="XP_017772333.1"/>
    </source>
</evidence>
<sequence length="174" mass="20318">MHNLSKFTEFPILVTIRMRALSSWFGVLNFFIVLGLRLDSLVHGNWFIILLPLWIIDFFLIVDPVVYLALSLQHNLKCWSFFQFSYKILKVILTVVFKILIALRLEYDMHLELYQILTPLWILLGLLILDVSVLLFKSPPDKDLPLPNSRPMLQYTSLSRIDPAQNNNNDSNKT</sequence>
<evidence type="ECO:0000256" key="1">
    <source>
        <dbReference type="SAM" id="Phobius"/>
    </source>
</evidence>
<dbReference type="PANTHER" id="PTHR13568:SF4">
    <property type="entry name" value="TRANSMEMBRANE PROTEIN 60"/>
    <property type="match status" value="1"/>
</dbReference>
<keyword evidence="1" id="KW-0472">Membrane</keyword>
<dbReference type="PANTHER" id="PTHR13568">
    <property type="entry name" value="FAM11A, B PROTEIN"/>
    <property type="match status" value="1"/>
</dbReference>
<feature type="transmembrane region" description="Helical" evidence="1">
    <location>
        <begin position="21"/>
        <end position="38"/>
    </location>
</feature>
<dbReference type="RefSeq" id="XP_017772333.1">
    <property type="nucleotide sequence ID" value="XM_017916844.1"/>
</dbReference>
<keyword evidence="1" id="KW-0812">Transmembrane</keyword>
<dbReference type="Proteomes" id="UP000695000">
    <property type="component" value="Unplaced"/>
</dbReference>
<evidence type="ECO:0000313" key="2">
    <source>
        <dbReference type="Proteomes" id="UP000695000"/>
    </source>
</evidence>
<organism evidence="2 3">
    <name type="scientific">Nicrophorus vespilloides</name>
    <name type="common">Boreal carrion beetle</name>
    <dbReference type="NCBI Taxonomy" id="110193"/>
    <lineage>
        <taxon>Eukaryota</taxon>
        <taxon>Metazoa</taxon>
        <taxon>Ecdysozoa</taxon>
        <taxon>Arthropoda</taxon>
        <taxon>Hexapoda</taxon>
        <taxon>Insecta</taxon>
        <taxon>Pterygota</taxon>
        <taxon>Neoptera</taxon>
        <taxon>Endopterygota</taxon>
        <taxon>Coleoptera</taxon>
        <taxon>Polyphaga</taxon>
        <taxon>Staphyliniformia</taxon>
        <taxon>Silphidae</taxon>
        <taxon>Nicrophorinae</taxon>
        <taxon>Nicrophorus</taxon>
    </lineage>
</organism>
<feature type="transmembrane region" description="Helical" evidence="1">
    <location>
        <begin position="113"/>
        <end position="136"/>
    </location>
</feature>
<reference evidence="3" key="1">
    <citation type="submission" date="2025-08" db="UniProtKB">
        <authorList>
            <consortium name="RefSeq"/>
        </authorList>
    </citation>
    <scope>IDENTIFICATION</scope>
    <source>
        <tissue evidence="3">Whole Larva</tissue>
    </source>
</reference>